<proteinExistence type="predicted"/>
<gene>
    <name evidence="2" type="ORF">SAMN04490244_104334</name>
</gene>
<keyword evidence="3" id="KW-1185">Reference proteome</keyword>
<evidence type="ECO:0000313" key="3">
    <source>
        <dbReference type="Proteomes" id="UP000198885"/>
    </source>
</evidence>
<dbReference type="RefSeq" id="WP_092692177.1">
    <property type="nucleotide sequence ID" value="NZ_FOGU01000004.1"/>
</dbReference>
<sequence length="318" mass="36694">MSPAPPQIWKPSPGDTVAERLATLDPEADYEEIARLLYAYVFAWDIERALEFALFRTYAVPAISGLLARTGEFETRTRKRYDDTELILAEAIEHGLDSDRGTQAIARMNAMHGRFRIANDDMRYVLSTFVCEPIRWLDRFGHRPMTGTERRAWFLYYRGLGARMGIRDICEDLDEMMRFNAAYEAERFRFDDTNRRIGERTRDLLLGFYLPRRLVPLGRPVVHALLDAPLLRSMGFPAAPRWLQRSVPAALRLRAALLRRLPPRRHPRLLTQMPRPSYPQGYRIEQLGTFRHEVPGSGKARDPAGRTTTPLTKPPETN</sequence>
<dbReference type="STRING" id="641238.SAMN04490244_104334"/>
<dbReference type="InterPro" id="IPR046366">
    <property type="entry name" value="MPAB"/>
</dbReference>
<feature type="compositionally biased region" description="Polar residues" evidence="1">
    <location>
        <begin position="306"/>
        <end position="318"/>
    </location>
</feature>
<dbReference type="Proteomes" id="UP000198885">
    <property type="component" value="Unassembled WGS sequence"/>
</dbReference>
<dbReference type="GO" id="GO:0016491">
    <property type="term" value="F:oxidoreductase activity"/>
    <property type="evidence" value="ECO:0007669"/>
    <property type="project" value="InterPro"/>
</dbReference>
<organism evidence="2 3">
    <name type="scientific">Tranquillimonas rosea</name>
    <dbReference type="NCBI Taxonomy" id="641238"/>
    <lineage>
        <taxon>Bacteria</taxon>
        <taxon>Pseudomonadati</taxon>
        <taxon>Pseudomonadota</taxon>
        <taxon>Alphaproteobacteria</taxon>
        <taxon>Rhodobacterales</taxon>
        <taxon>Roseobacteraceae</taxon>
        <taxon>Tranquillimonas</taxon>
    </lineage>
</organism>
<evidence type="ECO:0000256" key="1">
    <source>
        <dbReference type="SAM" id="MobiDB-lite"/>
    </source>
</evidence>
<feature type="compositionally biased region" description="Basic and acidic residues" evidence="1">
    <location>
        <begin position="290"/>
        <end position="304"/>
    </location>
</feature>
<evidence type="ECO:0000313" key="2">
    <source>
        <dbReference type="EMBL" id="SER99756.1"/>
    </source>
</evidence>
<dbReference type="PANTHER" id="PTHR36124">
    <property type="match status" value="1"/>
</dbReference>
<dbReference type="OrthoDB" id="836517at2"/>
<protein>
    <submittedName>
        <fullName evidence="2">Uncharacterized protein</fullName>
    </submittedName>
</protein>
<reference evidence="2 3" key="1">
    <citation type="submission" date="2016-10" db="EMBL/GenBank/DDBJ databases">
        <authorList>
            <person name="de Groot N.N."/>
        </authorList>
    </citation>
    <scope>NUCLEOTIDE SEQUENCE [LARGE SCALE GENOMIC DNA]</scope>
    <source>
        <strain evidence="2 3">DSM 23042</strain>
    </source>
</reference>
<dbReference type="PANTHER" id="PTHR36124:SF1">
    <property type="entry name" value="ER-BOUND OXYGENASE MPAB_MPAB'_RUBBER OXYGENASE CATALYTIC DOMAIN-CONTAINING PROTEIN"/>
    <property type="match status" value="1"/>
</dbReference>
<name>A0A1H9TRE4_9RHOB</name>
<accession>A0A1H9TRE4</accession>
<dbReference type="EMBL" id="FOGU01000004">
    <property type="protein sequence ID" value="SER99756.1"/>
    <property type="molecule type" value="Genomic_DNA"/>
</dbReference>
<feature type="region of interest" description="Disordered" evidence="1">
    <location>
        <begin position="290"/>
        <end position="318"/>
    </location>
</feature>
<dbReference type="AlphaFoldDB" id="A0A1H9TRE4"/>